<dbReference type="Gene3D" id="1.20.920.10">
    <property type="entry name" value="Bromodomain-like"/>
    <property type="match status" value="1"/>
</dbReference>
<dbReference type="EMBL" id="GG663741">
    <property type="protein sequence ID" value="EEH55760.1"/>
    <property type="molecule type" value="Genomic_DNA"/>
</dbReference>
<dbReference type="GO" id="GO:0005634">
    <property type="term" value="C:nucleus"/>
    <property type="evidence" value="ECO:0007669"/>
    <property type="project" value="TreeGrafter"/>
</dbReference>
<dbReference type="eggNOG" id="KOG1474">
    <property type="taxonomic scope" value="Eukaryota"/>
</dbReference>
<sequence>MKDFEKSHGAQAEWNKPLTSCARQWQRACEKLLHRLMQDKKKSWCFKEPVDPVGLGIPDYPVIIKHPMDLGTIETMLKKGEISAPDEFIALVRTVFRNAYVYNGTDDPSGVRDTAQKASLFFEKEIAKM</sequence>
<evidence type="ECO:0000256" key="2">
    <source>
        <dbReference type="PROSITE-ProRule" id="PRU00035"/>
    </source>
</evidence>
<reference evidence="4 5" key="1">
    <citation type="journal article" date="2009" name="Science">
        <title>Green evolution and dynamic adaptations revealed by genomes of the marine picoeukaryotes Micromonas.</title>
        <authorList>
            <person name="Worden A.Z."/>
            <person name="Lee J.H."/>
            <person name="Mock T."/>
            <person name="Rouze P."/>
            <person name="Simmons M.P."/>
            <person name="Aerts A.L."/>
            <person name="Allen A.E."/>
            <person name="Cuvelier M.L."/>
            <person name="Derelle E."/>
            <person name="Everett M.V."/>
            <person name="Foulon E."/>
            <person name="Grimwood J."/>
            <person name="Gundlach H."/>
            <person name="Henrissat B."/>
            <person name="Napoli C."/>
            <person name="McDonald S.M."/>
            <person name="Parker M.S."/>
            <person name="Rombauts S."/>
            <person name="Salamov A."/>
            <person name="Von Dassow P."/>
            <person name="Badger J.H."/>
            <person name="Coutinho P.M."/>
            <person name="Demir E."/>
            <person name="Dubchak I."/>
            <person name="Gentemann C."/>
            <person name="Eikrem W."/>
            <person name="Gready J.E."/>
            <person name="John U."/>
            <person name="Lanier W."/>
            <person name="Lindquist E.A."/>
            <person name="Lucas S."/>
            <person name="Mayer K.F."/>
            <person name="Moreau H."/>
            <person name="Not F."/>
            <person name="Otillar R."/>
            <person name="Panaud O."/>
            <person name="Pangilinan J."/>
            <person name="Paulsen I."/>
            <person name="Piegu B."/>
            <person name="Poliakov A."/>
            <person name="Robbens S."/>
            <person name="Schmutz J."/>
            <person name="Toulza E."/>
            <person name="Wyss T."/>
            <person name="Zelensky A."/>
            <person name="Zhou K."/>
            <person name="Armbrust E.V."/>
            <person name="Bhattacharya D."/>
            <person name="Goodenough U.W."/>
            <person name="Van de Peer Y."/>
            <person name="Grigoriev I.V."/>
        </authorList>
    </citation>
    <scope>NUCLEOTIDE SEQUENCE [LARGE SCALE GENOMIC DNA]</scope>
    <source>
        <strain evidence="4 5">CCMP1545</strain>
    </source>
</reference>
<dbReference type="InterPro" id="IPR050935">
    <property type="entry name" value="Bromo_chromatin_reader"/>
</dbReference>
<dbReference type="RefSeq" id="XP_003059808.1">
    <property type="nucleotide sequence ID" value="XM_003059762.1"/>
</dbReference>
<gene>
    <name evidence="4" type="ORF">MICPUCDRAFT_18656</name>
</gene>
<feature type="domain" description="Bromo" evidence="3">
    <location>
        <begin position="38"/>
        <end position="110"/>
    </location>
</feature>
<keyword evidence="5" id="KW-1185">Reference proteome</keyword>
<keyword evidence="1 2" id="KW-0103">Bromodomain</keyword>
<dbReference type="InterPro" id="IPR001487">
    <property type="entry name" value="Bromodomain"/>
</dbReference>
<dbReference type="PRINTS" id="PR00503">
    <property type="entry name" value="BROMODOMAIN"/>
</dbReference>
<dbReference type="GO" id="GO:0006338">
    <property type="term" value="P:chromatin remodeling"/>
    <property type="evidence" value="ECO:0007669"/>
    <property type="project" value="TreeGrafter"/>
</dbReference>
<dbReference type="PANTHER" id="PTHR22880:SF225">
    <property type="entry name" value="BROMODOMAIN-CONTAINING PROTEIN BET-1-RELATED"/>
    <property type="match status" value="1"/>
</dbReference>
<dbReference type="GO" id="GO:0000785">
    <property type="term" value="C:chromatin"/>
    <property type="evidence" value="ECO:0007669"/>
    <property type="project" value="TreeGrafter"/>
</dbReference>
<dbReference type="SUPFAM" id="SSF47370">
    <property type="entry name" value="Bromodomain"/>
    <property type="match status" value="1"/>
</dbReference>
<dbReference type="STRING" id="564608.C1MVT9"/>
<proteinExistence type="predicted"/>
<dbReference type="PANTHER" id="PTHR22880">
    <property type="entry name" value="FALZ-RELATED BROMODOMAIN-CONTAINING PROTEINS"/>
    <property type="match status" value="1"/>
</dbReference>
<dbReference type="GO" id="GO:0006355">
    <property type="term" value="P:regulation of DNA-templated transcription"/>
    <property type="evidence" value="ECO:0007669"/>
    <property type="project" value="TreeGrafter"/>
</dbReference>
<dbReference type="SMART" id="SM00297">
    <property type="entry name" value="BROMO"/>
    <property type="match status" value="1"/>
</dbReference>
<dbReference type="GeneID" id="9685247"/>
<evidence type="ECO:0000313" key="5">
    <source>
        <dbReference type="Proteomes" id="UP000001876"/>
    </source>
</evidence>
<dbReference type="AlphaFoldDB" id="C1MVT9"/>
<evidence type="ECO:0000256" key="1">
    <source>
        <dbReference type="ARBA" id="ARBA00023117"/>
    </source>
</evidence>
<evidence type="ECO:0000259" key="3">
    <source>
        <dbReference type="PROSITE" id="PS50014"/>
    </source>
</evidence>
<dbReference type="Proteomes" id="UP000001876">
    <property type="component" value="Unassembled WGS sequence"/>
</dbReference>
<dbReference type="Pfam" id="PF00439">
    <property type="entry name" value="Bromodomain"/>
    <property type="match status" value="1"/>
</dbReference>
<evidence type="ECO:0000313" key="4">
    <source>
        <dbReference type="EMBL" id="EEH55760.1"/>
    </source>
</evidence>
<accession>C1MVT9</accession>
<dbReference type="InterPro" id="IPR036427">
    <property type="entry name" value="Bromodomain-like_sf"/>
</dbReference>
<dbReference type="KEGG" id="mpp:MICPUCDRAFT_18656"/>
<name>C1MVT9_MICPC</name>
<protein>
    <submittedName>
        <fullName evidence="4">Bromodomain-containing protein</fullName>
    </submittedName>
</protein>
<organism evidence="5">
    <name type="scientific">Micromonas pusilla (strain CCMP1545)</name>
    <name type="common">Picoplanktonic green alga</name>
    <dbReference type="NCBI Taxonomy" id="564608"/>
    <lineage>
        <taxon>Eukaryota</taxon>
        <taxon>Viridiplantae</taxon>
        <taxon>Chlorophyta</taxon>
        <taxon>Mamiellophyceae</taxon>
        <taxon>Mamiellales</taxon>
        <taxon>Mamiellaceae</taxon>
        <taxon>Micromonas</taxon>
    </lineage>
</organism>
<dbReference type="PROSITE" id="PS50014">
    <property type="entry name" value="BROMODOMAIN_2"/>
    <property type="match status" value="1"/>
</dbReference>
<dbReference type="OrthoDB" id="21449at2759"/>
<dbReference type="OMA" id="SHASQCE"/>